<dbReference type="Proteomes" id="UP000557193">
    <property type="component" value="Unassembled WGS sequence"/>
</dbReference>
<feature type="transmembrane region" description="Helical" evidence="5">
    <location>
        <begin position="173"/>
        <end position="190"/>
    </location>
</feature>
<feature type="domain" description="GGDEF" evidence="6">
    <location>
        <begin position="238"/>
        <end position="365"/>
    </location>
</feature>
<dbReference type="Gene3D" id="3.30.70.270">
    <property type="match status" value="1"/>
</dbReference>
<sequence length="365" mass="40737">MTLISTLKRSLDPLHGLSDSTQQEFATWYQQAKVPQIRYVAFLTALLYLVYAAVEQQVASDQLTLRLLIHGFVVPATLLAVGIMSFYAQLYRPMLALLIASPINATINHLYLNSHHNDFAYFSPELYLILIWIFAISGMTLRQSVLTGGAAAVLILATTLGDSLQPGLQHLHLVWTLAATSFGLLSAFMLEKVHKTMFLQQSQLALSASIDGLTGLWNRARIDQLFAEELARAQRYGTAFSVILIDIDHFKNVNDTHGHAVGDTVLRQFATLLRRNVRMVDKVGRLGGEEFLIILPEADSEQARAAAHTLQQRLEAFDFDTVQRKTASFGVAQFRMGDDLSSMLERVDRAMYKAKASGRNRIEVL</sequence>
<dbReference type="PANTHER" id="PTHR45138:SF9">
    <property type="entry name" value="DIGUANYLATE CYCLASE DGCM-RELATED"/>
    <property type="match status" value="1"/>
</dbReference>
<evidence type="ECO:0000256" key="1">
    <source>
        <dbReference type="ARBA" id="ARBA00001946"/>
    </source>
</evidence>
<dbReference type="InterPro" id="IPR043128">
    <property type="entry name" value="Rev_trsase/Diguanyl_cyclase"/>
</dbReference>
<dbReference type="InterPro" id="IPR000160">
    <property type="entry name" value="GGDEF_dom"/>
</dbReference>
<evidence type="ECO:0000256" key="3">
    <source>
        <dbReference type="ARBA" id="ARBA00012528"/>
    </source>
</evidence>
<dbReference type="RefSeq" id="WP_311772076.1">
    <property type="nucleotide sequence ID" value="NZ_JACHLL010000002.1"/>
</dbReference>
<dbReference type="CDD" id="cd01949">
    <property type="entry name" value="GGDEF"/>
    <property type="match status" value="1"/>
</dbReference>
<keyword evidence="5" id="KW-0812">Transmembrane</keyword>
<feature type="transmembrane region" description="Helical" evidence="5">
    <location>
        <begin position="95"/>
        <end position="113"/>
    </location>
</feature>
<feature type="transmembrane region" description="Helical" evidence="5">
    <location>
        <begin position="37"/>
        <end position="54"/>
    </location>
</feature>
<evidence type="ECO:0000256" key="2">
    <source>
        <dbReference type="ARBA" id="ARBA00004533"/>
    </source>
</evidence>
<comment type="cofactor">
    <cofactor evidence="1">
        <name>Mg(2+)</name>
        <dbReference type="ChEBI" id="CHEBI:18420"/>
    </cofactor>
</comment>
<comment type="catalytic activity">
    <reaction evidence="4">
        <text>2 GTP = 3',3'-c-di-GMP + 2 diphosphate</text>
        <dbReference type="Rhea" id="RHEA:24898"/>
        <dbReference type="ChEBI" id="CHEBI:33019"/>
        <dbReference type="ChEBI" id="CHEBI:37565"/>
        <dbReference type="ChEBI" id="CHEBI:58805"/>
        <dbReference type="EC" id="2.7.7.65"/>
    </reaction>
</comment>
<dbReference type="PANTHER" id="PTHR45138">
    <property type="entry name" value="REGULATORY COMPONENTS OF SENSORY TRANSDUCTION SYSTEM"/>
    <property type="match status" value="1"/>
</dbReference>
<dbReference type="SMART" id="SM00267">
    <property type="entry name" value="GGDEF"/>
    <property type="match status" value="1"/>
</dbReference>
<dbReference type="AlphaFoldDB" id="A0A7X0EU25"/>
<keyword evidence="5" id="KW-0472">Membrane</keyword>
<dbReference type="NCBIfam" id="TIGR00254">
    <property type="entry name" value="GGDEF"/>
    <property type="match status" value="1"/>
</dbReference>
<gene>
    <name evidence="7" type="ORF">HNP49_001308</name>
</gene>
<dbReference type="EC" id="2.7.7.65" evidence="3"/>
<dbReference type="PROSITE" id="PS50887">
    <property type="entry name" value="GGDEF"/>
    <property type="match status" value="1"/>
</dbReference>
<dbReference type="InterPro" id="IPR029787">
    <property type="entry name" value="Nucleotide_cyclase"/>
</dbReference>
<dbReference type="FunFam" id="3.30.70.270:FF:000001">
    <property type="entry name" value="Diguanylate cyclase domain protein"/>
    <property type="match status" value="1"/>
</dbReference>
<comment type="caution">
    <text evidence="7">The sequence shown here is derived from an EMBL/GenBank/DDBJ whole genome shotgun (WGS) entry which is preliminary data.</text>
</comment>
<dbReference type="GO" id="GO:0005886">
    <property type="term" value="C:plasma membrane"/>
    <property type="evidence" value="ECO:0007669"/>
    <property type="project" value="UniProtKB-SubCell"/>
</dbReference>
<name>A0A7X0EU25_9PSED</name>
<proteinExistence type="predicted"/>
<reference evidence="7 8" key="1">
    <citation type="submission" date="2020-08" db="EMBL/GenBank/DDBJ databases">
        <title>Functional genomics of gut bacteria from endangered species of beetles.</title>
        <authorList>
            <person name="Carlos-Shanley C."/>
        </authorList>
    </citation>
    <scope>NUCLEOTIDE SEQUENCE [LARGE SCALE GENOMIC DNA]</scope>
    <source>
        <strain evidence="7 8">S00202</strain>
    </source>
</reference>
<protein>
    <recommendedName>
        <fullName evidence="3">diguanylate cyclase</fullName>
        <ecNumber evidence="3">2.7.7.65</ecNumber>
    </recommendedName>
</protein>
<dbReference type="Pfam" id="PF00990">
    <property type="entry name" value="GGDEF"/>
    <property type="match status" value="1"/>
</dbReference>
<feature type="transmembrane region" description="Helical" evidence="5">
    <location>
        <begin position="144"/>
        <end position="161"/>
    </location>
</feature>
<dbReference type="GO" id="GO:0052621">
    <property type="term" value="F:diguanylate cyclase activity"/>
    <property type="evidence" value="ECO:0007669"/>
    <property type="project" value="UniProtKB-EC"/>
</dbReference>
<feature type="transmembrane region" description="Helical" evidence="5">
    <location>
        <begin position="119"/>
        <end position="137"/>
    </location>
</feature>
<accession>A0A7X0EU25</accession>
<evidence type="ECO:0000256" key="4">
    <source>
        <dbReference type="ARBA" id="ARBA00034247"/>
    </source>
</evidence>
<comment type="subcellular location">
    <subcellularLocation>
        <location evidence="2">Cell inner membrane</location>
    </subcellularLocation>
</comment>
<dbReference type="EMBL" id="JACHLL010000002">
    <property type="protein sequence ID" value="MBB6341151.1"/>
    <property type="molecule type" value="Genomic_DNA"/>
</dbReference>
<organism evidence="7 8">
    <name type="scientific">Pseudomonas fluvialis</name>
    <dbReference type="NCBI Taxonomy" id="1793966"/>
    <lineage>
        <taxon>Bacteria</taxon>
        <taxon>Pseudomonadati</taxon>
        <taxon>Pseudomonadota</taxon>
        <taxon>Gammaproteobacteria</taxon>
        <taxon>Pseudomonadales</taxon>
        <taxon>Pseudomonadaceae</taxon>
        <taxon>Pseudomonas</taxon>
    </lineage>
</organism>
<evidence type="ECO:0000313" key="8">
    <source>
        <dbReference type="Proteomes" id="UP000557193"/>
    </source>
</evidence>
<dbReference type="SUPFAM" id="SSF55073">
    <property type="entry name" value="Nucleotide cyclase"/>
    <property type="match status" value="1"/>
</dbReference>
<evidence type="ECO:0000256" key="5">
    <source>
        <dbReference type="SAM" id="Phobius"/>
    </source>
</evidence>
<keyword evidence="5" id="KW-1133">Transmembrane helix</keyword>
<evidence type="ECO:0000313" key="7">
    <source>
        <dbReference type="EMBL" id="MBB6341151.1"/>
    </source>
</evidence>
<feature type="transmembrane region" description="Helical" evidence="5">
    <location>
        <begin position="66"/>
        <end position="88"/>
    </location>
</feature>
<dbReference type="InterPro" id="IPR050469">
    <property type="entry name" value="Diguanylate_Cyclase"/>
</dbReference>
<evidence type="ECO:0000259" key="6">
    <source>
        <dbReference type="PROSITE" id="PS50887"/>
    </source>
</evidence>
<keyword evidence="8" id="KW-1185">Reference proteome</keyword>